<evidence type="ECO:0000313" key="2">
    <source>
        <dbReference type="RefSeq" id="XP_073918401.1"/>
    </source>
</evidence>
<reference evidence="2" key="1">
    <citation type="submission" date="2025-08" db="UniProtKB">
        <authorList>
            <consortium name="RefSeq"/>
        </authorList>
    </citation>
    <scope>IDENTIFICATION</scope>
</reference>
<organism evidence="1 2">
    <name type="scientific">Castor canadensis</name>
    <name type="common">American beaver</name>
    <dbReference type="NCBI Taxonomy" id="51338"/>
    <lineage>
        <taxon>Eukaryota</taxon>
        <taxon>Metazoa</taxon>
        <taxon>Chordata</taxon>
        <taxon>Craniata</taxon>
        <taxon>Vertebrata</taxon>
        <taxon>Euteleostomi</taxon>
        <taxon>Mammalia</taxon>
        <taxon>Eutheria</taxon>
        <taxon>Euarchontoglires</taxon>
        <taxon>Glires</taxon>
        <taxon>Rodentia</taxon>
        <taxon>Castorimorpha</taxon>
        <taxon>Castoridae</taxon>
        <taxon>Castor</taxon>
    </lineage>
</organism>
<evidence type="ECO:0000313" key="1">
    <source>
        <dbReference type="Proteomes" id="UP001732720"/>
    </source>
</evidence>
<accession>A0AC58LMM0</accession>
<dbReference type="Proteomes" id="UP001732720">
    <property type="component" value="Chromosome X"/>
</dbReference>
<dbReference type="RefSeq" id="XP_073918401.1">
    <property type="nucleotide sequence ID" value="XM_074062300.1"/>
</dbReference>
<sequence length="285" mass="32621">MNEALLPSKVGHLQTSSMETSRSPSPQFAPQKLTDKPPLLIQDDNSTRFPEEKKWNYLRNGILCSLIAFVFGIILAKSKSWHVWEFENDTVQVLFIGLWEADYYQKFNISGSIVELPIHTTINESWIVPPELHHIRNLILLANFMKLGVLFFSMEAAFVSWMKALYPDFLRSCYKISTFFLILCSACTVVAVSWNHAVDFYVETTLDFPGTFPVKKEALTKKHFSYVLPLGVLTAIFSLFGATIFINKMWSIEKGNEMKPKTRPNMSIKRTELRASMFGKSASHF</sequence>
<protein>
    <submittedName>
        <fullName evidence="2">Uncharacterized protein</fullName>
    </submittedName>
</protein>
<proteinExistence type="predicted"/>
<gene>
    <name evidence="2" type="primary">LOC141419511</name>
</gene>
<name>A0AC58LMM0_CASCN</name>
<keyword evidence="1" id="KW-1185">Reference proteome</keyword>